<dbReference type="GeneID" id="77289231"/>
<proteinExistence type="predicted"/>
<dbReference type="InterPro" id="IPR022060">
    <property type="entry name" value="DUF3616"/>
</dbReference>
<name>A0A1J1JAH0_PLAAG</name>
<dbReference type="EMBL" id="LO018304">
    <property type="protein sequence ID" value="CUM58458.1"/>
    <property type="molecule type" value="Genomic_DNA"/>
</dbReference>
<organism evidence="3">
    <name type="scientific">Planktothrix agardhii</name>
    <name type="common">Oscillatoria agardhii</name>
    <dbReference type="NCBI Taxonomy" id="1160"/>
    <lineage>
        <taxon>Bacteria</taxon>
        <taxon>Bacillati</taxon>
        <taxon>Cyanobacteriota</taxon>
        <taxon>Cyanophyceae</taxon>
        <taxon>Oscillatoriophycideae</taxon>
        <taxon>Oscillatoriales</taxon>
        <taxon>Microcoleaceae</taxon>
        <taxon>Planktothrix</taxon>
    </lineage>
</organism>
<protein>
    <recommendedName>
        <fullName evidence="1">DUF3616 domain-containing protein</fullName>
    </recommendedName>
</protein>
<sequence>MIVNTTHKADGLELFNSLGQPGLLVVYDSPNPTRILSEREVFADIFHLSHYSATH</sequence>
<dbReference type="Pfam" id="PF12275">
    <property type="entry name" value="DUF3616"/>
    <property type="match status" value="1"/>
</dbReference>
<reference evidence="2" key="2">
    <citation type="submission" date="2020-09" db="EMBL/GenBank/DDBJ databases">
        <authorList>
            <person name="Blom J."/>
        </authorList>
    </citation>
    <scope>NUCLEOTIDE SEQUENCE</scope>
    <source>
        <strain evidence="2">No.66</strain>
    </source>
</reference>
<dbReference type="RefSeq" id="WP_144018136.1">
    <property type="nucleotide sequence ID" value="NZ_JBAVBW010000174.1"/>
</dbReference>
<dbReference type="Proteomes" id="UP001153761">
    <property type="component" value="Chromosome"/>
</dbReference>
<evidence type="ECO:0000259" key="1">
    <source>
        <dbReference type="Pfam" id="PF12275"/>
    </source>
</evidence>
<accession>A0A1J1JAH0</accession>
<dbReference type="EMBL" id="LR882963">
    <property type="protein sequence ID" value="CAD5969404.1"/>
    <property type="molecule type" value="Genomic_DNA"/>
</dbReference>
<feature type="domain" description="DUF3616" evidence="1">
    <location>
        <begin position="5"/>
        <end position="44"/>
    </location>
</feature>
<evidence type="ECO:0000313" key="2">
    <source>
        <dbReference type="EMBL" id="CAD5969404.1"/>
    </source>
</evidence>
<dbReference type="AlphaFoldDB" id="A0A1J1JAH0"/>
<evidence type="ECO:0000313" key="3">
    <source>
        <dbReference type="EMBL" id="CUM58458.1"/>
    </source>
</evidence>
<gene>
    <name evidence="2" type="ORF">PANO66_03849</name>
    <name evidence="3" type="ORF">PLAM_0491</name>
</gene>
<reference evidence="3" key="1">
    <citation type="submission" date="2015-09" db="EMBL/GenBank/DDBJ databases">
        <authorList>
            <person name="Jackson K.R."/>
            <person name="Lunt B.L."/>
            <person name="Fisher J.N.B."/>
            <person name="Gardner A.V."/>
            <person name="Bailey M.E."/>
            <person name="Deus L.M."/>
            <person name="Earl A.S."/>
            <person name="Gibby P.D."/>
            <person name="Hartmann K.A."/>
            <person name="Liu J.E."/>
            <person name="Manci A.M."/>
            <person name="Nielsen D.A."/>
            <person name="Solomon M.B."/>
            <person name="Breakwell D.P."/>
            <person name="Burnett S.H."/>
            <person name="Grose J.H."/>
        </authorList>
    </citation>
    <scope>NUCLEOTIDE SEQUENCE</scope>
    <source>
        <strain evidence="3">7805</strain>
    </source>
</reference>